<keyword evidence="2" id="KW-1185">Reference proteome</keyword>
<sequence length="35" mass="3824">MKKVIKPAPVKKIAVRKAGPIRLTSACSSYSTFVF</sequence>
<name>K4R151_STRDJ</name>
<accession>K4R151</accession>
<dbReference type="EMBL" id="HE971709">
    <property type="protein sequence ID" value="CCK26805.1"/>
    <property type="molecule type" value="Genomic_DNA"/>
</dbReference>
<organism evidence="1 2">
    <name type="scientific">Streptomyces davaonensis (strain DSM 101723 / JCM 4913 / KCC S-0913 / 768)</name>
    <dbReference type="NCBI Taxonomy" id="1214101"/>
    <lineage>
        <taxon>Bacteria</taxon>
        <taxon>Bacillati</taxon>
        <taxon>Actinomycetota</taxon>
        <taxon>Actinomycetes</taxon>
        <taxon>Kitasatosporales</taxon>
        <taxon>Streptomycetaceae</taxon>
        <taxon>Streptomyces</taxon>
    </lineage>
</organism>
<proteinExistence type="predicted"/>
<dbReference type="STRING" id="1214101.BN159_2426"/>
<reference evidence="1 2" key="1">
    <citation type="journal article" date="2012" name="J. Bacteriol.">
        <title>Genome sequence of the bacterium Streptomyces davawensis JCM 4913 and heterologous production of the unique antibiotic roseoflavin.</title>
        <authorList>
            <person name="Jankowitsch F."/>
            <person name="Schwarz J."/>
            <person name="Ruckert C."/>
            <person name="Gust B."/>
            <person name="Szczepanowski R."/>
            <person name="Blom J."/>
            <person name="Pelzer S."/>
            <person name="Kalinowski J."/>
            <person name="Mack M."/>
        </authorList>
    </citation>
    <scope>NUCLEOTIDE SEQUENCE [LARGE SCALE GENOMIC DNA]</scope>
    <source>
        <strain evidence="2">DSM 101723 / JCM 4913 / KCC S-0913 / 768</strain>
    </source>
</reference>
<dbReference type="AlphaFoldDB" id="K4R151"/>
<protein>
    <submittedName>
        <fullName evidence="1">Uncharacterized protein</fullName>
    </submittedName>
</protein>
<evidence type="ECO:0000313" key="2">
    <source>
        <dbReference type="Proteomes" id="UP000008043"/>
    </source>
</evidence>
<dbReference type="KEGG" id="sdv:BN159_2426"/>
<dbReference type="Proteomes" id="UP000008043">
    <property type="component" value="Chromosome"/>
</dbReference>
<dbReference type="HOGENOM" id="CLU_3367552_0_0_11"/>
<evidence type="ECO:0000313" key="1">
    <source>
        <dbReference type="EMBL" id="CCK26805.1"/>
    </source>
</evidence>
<gene>
    <name evidence="1" type="ORF">BN159_2426</name>
</gene>